<comment type="subcellular location">
    <subcellularLocation>
        <location evidence="1">Nucleus</location>
    </subcellularLocation>
</comment>
<evidence type="ECO:0000259" key="6">
    <source>
        <dbReference type="SMART" id="SM00415"/>
    </source>
</evidence>
<evidence type="ECO:0000256" key="5">
    <source>
        <dbReference type="SAM" id="MobiDB-lite"/>
    </source>
</evidence>
<dbReference type="AlphaFoldDB" id="A0A7S3XMA1"/>
<evidence type="ECO:0000256" key="1">
    <source>
        <dbReference type="ARBA" id="ARBA00004123"/>
    </source>
</evidence>
<comment type="similarity">
    <text evidence="4">Belongs to the HSF family.</text>
</comment>
<dbReference type="SUPFAM" id="SSF46785">
    <property type="entry name" value="Winged helix' DNA-binding domain"/>
    <property type="match status" value="1"/>
</dbReference>
<evidence type="ECO:0000256" key="3">
    <source>
        <dbReference type="ARBA" id="ARBA00023242"/>
    </source>
</evidence>
<dbReference type="PANTHER" id="PTHR10015">
    <property type="entry name" value="HEAT SHOCK TRANSCRIPTION FACTOR"/>
    <property type="match status" value="1"/>
</dbReference>
<dbReference type="InterPro" id="IPR036390">
    <property type="entry name" value="WH_DNA-bd_sf"/>
</dbReference>
<dbReference type="InterPro" id="IPR000232">
    <property type="entry name" value="HSF_DNA-bd"/>
</dbReference>
<proteinExistence type="inferred from homology"/>
<evidence type="ECO:0000313" key="7">
    <source>
        <dbReference type="EMBL" id="CAE0626781.1"/>
    </source>
</evidence>
<organism evidence="7">
    <name type="scientific">Heterosigma akashiwo</name>
    <name type="common">Chromophytic alga</name>
    <name type="synonym">Heterosigma carterae</name>
    <dbReference type="NCBI Taxonomy" id="2829"/>
    <lineage>
        <taxon>Eukaryota</taxon>
        <taxon>Sar</taxon>
        <taxon>Stramenopiles</taxon>
        <taxon>Ochrophyta</taxon>
        <taxon>Raphidophyceae</taxon>
        <taxon>Chattonellales</taxon>
        <taxon>Chattonellaceae</taxon>
        <taxon>Heterosigma</taxon>
    </lineage>
</organism>
<dbReference type="Gene3D" id="1.10.10.10">
    <property type="entry name" value="Winged helix-like DNA-binding domain superfamily/Winged helix DNA-binding domain"/>
    <property type="match status" value="1"/>
</dbReference>
<evidence type="ECO:0000256" key="4">
    <source>
        <dbReference type="RuleBase" id="RU004020"/>
    </source>
</evidence>
<evidence type="ECO:0000256" key="2">
    <source>
        <dbReference type="ARBA" id="ARBA00023125"/>
    </source>
</evidence>
<accession>A0A7S3XMA1</accession>
<name>A0A7S3XMA1_HETAK</name>
<keyword evidence="2" id="KW-0238">DNA-binding</keyword>
<dbReference type="GO" id="GO:0005634">
    <property type="term" value="C:nucleus"/>
    <property type="evidence" value="ECO:0007669"/>
    <property type="project" value="UniProtKB-SubCell"/>
</dbReference>
<dbReference type="InterPro" id="IPR036388">
    <property type="entry name" value="WH-like_DNA-bd_sf"/>
</dbReference>
<feature type="region of interest" description="Disordered" evidence="5">
    <location>
        <begin position="317"/>
        <end position="337"/>
    </location>
</feature>
<dbReference type="GO" id="GO:0043565">
    <property type="term" value="F:sequence-specific DNA binding"/>
    <property type="evidence" value="ECO:0007669"/>
    <property type="project" value="InterPro"/>
</dbReference>
<dbReference type="GO" id="GO:0003700">
    <property type="term" value="F:DNA-binding transcription factor activity"/>
    <property type="evidence" value="ECO:0007669"/>
    <property type="project" value="InterPro"/>
</dbReference>
<dbReference type="Pfam" id="PF00447">
    <property type="entry name" value="HSF_DNA-bind"/>
    <property type="match status" value="1"/>
</dbReference>
<dbReference type="EMBL" id="HBIU01012164">
    <property type="protein sequence ID" value="CAE0626781.1"/>
    <property type="molecule type" value="Transcribed_RNA"/>
</dbReference>
<feature type="compositionally biased region" description="Gly residues" evidence="5">
    <location>
        <begin position="326"/>
        <end position="336"/>
    </location>
</feature>
<feature type="domain" description="HSF-type DNA-binding" evidence="6">
    <location>
        <begin position="29"/>
        <end position="123"/>
    </location>
</feature>
<dbReference type="PANTHER" id="PTHR10015:SF427">
    <property type="entry name" value="HEAT SHOCK FACTOR PROTEIN"/>
    <property type="match status" value="1"/>
</dbReference>
<reference evidence="7" key="1">
    <citation type="submission" date="2021-01" db="EMBL/GenBank/DDBJ databases">
        <authorList>
            <person name="Corre E."/>
            <person name="Pelletier E."/>
            <person name="Niang G."/>
            <person name="Scheremetjew M."/>
            <person name="Finn R."/>
            <person name="Kale V."/>
            <person name="Holt S."/>
            <person name="Cochrane G."/>
            <person name="Meng A."/>
            <person name="Brown T."/>
            <person name="Cohen L."/>
        </authorList>
    </citation>
    <scope>NUCLEOTIDE SEQUENCE</scope>
    <source>
        <strain evidence="7">CCMP3107</strain>
    </source>
</reference>
<dbReference type="SMART" id="SM00415">
    <property type="entry name" value="HSF"/>
    <property type="match status" value="1"/>
</dbReference>
<keyword evidence="3" id="KW-0539">Nucleus</keyword>
<sequence>MHNSHCNFNHNHLMNLMNSAYPRTGKRGAPQVFARKLYQILEEENTDSACWNELGNAFFVKDVEEFSEKILMKYFRHCKYQSFQRQLNLYGFRKVTRGPYAGAHAHQYFLKGRADLLVLVRRYRPSSPTPSQASPESFSPQIEEQVQAEAAARGYRKVDFEGQQRKETAVQGLPPFTPFDRMKCSAPLHEAFLRQRQQQDQLMQLHRRLMSSSNPFEQMDEMTLRQLQLHLAGDQVIRDVYSLTSDPCIKIDNPAELMNMPLLDLGLPPAAEAACQSQGVFPAKSDGAAETITLKQEEDEQLLRSAMSLEELLVAAPPPSPQGAGNPNGGLGGLIVSGGDEDWSELTDLLSKGSGTQQDLRVLGGGWGGGNLLGR</sequence>
<dbReference type="PRINTS" id="PR00056">
    <property type="entry name" value="HSFDOMAIN"/>
</dbReference>
<protein>
    <recommendedName>
        <fullName evidence="6">HSF-type DNA-binding domain-containing protein</fullName>
    </recommendedName>
</protein>
<gene>
    <name evidence="7" type="ORF">HAKA00212_LOCUS5457</name>
</gene>